<dbReference type="PROSITE" id="PS51910">
    <property type="entry name" value="GH18_2"/>
    <property type="match status" value="1"/>
</dbReference>
<accession>J3PEW3</accession>
<feature type="domain" description="LysM" evidence="9">
    <location>
        <begin position="399"/>
        <end position="448"/>
    </location>
</feature>
<protein>
    <recommendedName>
        <fullName evidence="2">chitinase</fullName>
        <ecNumber evidence="2">3.2.1.14</ecNumber>
    </recommendedName>
</protein>
<dbReference type="Gene3D" id="3.10.350.10">
    <property type="entry name" value="LysM domain"/>
    <property type="match status" value="2"/>
</dbReference>
<dbReference type="GO" id="GO:0005975">
    <property type="term" value="P:carbohydrate metabolic process"/>
    <property type="evidence" value="ECO:0007669"/>
    <property type="project" value="InterPro"/>
</dbReference>
<evidence type="ECO:0000313" key="11">
    <source>
        <dbReference type="EMBL" id="EJT71021.1"/>
    </source>
</evidence>
<name>J3PEW3_GAET3</name>
<keyword evidence="5" id="KW-0326">Glycosidase</keyword>
<keyword evidence="5" id="KW-0378">Hydrolase</keyword>
<keyword evidence="3" id="KW-0147">Chitin-binding</keyword>
<dbReference type="InterPro" id="IPR053214">
    <property type="entry name" value="LysM12-like"/>
</dbReference>
<evidence type="ECO:0000256" key="7">
    <source>
        <dbReference type="SAM" id="Phobius"/>
    </source>
</evidence>
<evidence type="ECO:0000256" key="4">
    <source>
        <dbReference type="ARBA" id="ARBA00023026"/>
    </source>
</evidence>
<dbReference type="SUPFAM" id="SSF54106">
    <property type="entry name" value="LysM domain"/>
    <property type="match status" value="1"/>
</dbReference>
<dbReference type="GO" id="GO:0008061">
    <property type="term" value="F:chitin binding"/>
    <property type="evidence" value="ECO:0007669"/>
    <property type="project" value="UniProtKB-KW"/>
</dbReference>
<feature type="chain" id="PRO_5015095279" description="chitinase" evidence="8">
    <location>
        <begin position="18"/>
        <end position="1372"/>
    </location>
</feature>
<feature type="transmembrane region" description="Helical" evidence="7">
    <location>
        <begin position="1287"/>
        <end position="1308"/>
    </location>
</feature>
<feature type="domain" description="LysM" evidence="9">
    <location>
        <begin position="331"/>
        <end position="380"/>
    </location>
</feature>
<dbReference type="SMART" id="SM00257">
    <property type="entry name" value="LysM"/>
    <property type="match status" value="2"/>
</dbReference>
<keyword evidence="4" id="KW-0843">Virulence</keyword>
<proteinExistence type="inferred from homology"/>
<keyword evidence="8" id="KW-0732">Signal</keyword>
<organism evidence="11">
    <name type="scientific">Gaeumannomyces tritici (strain R3-111a-1)</name>
    <name type="common">Wheat and barley take-all root rot fungus</name>
    <name type="synonym">Gaeumannomyces graminis var. tritici</name>
    <dbReference type="NCBI Taxonomy" id="644352"/>
    <lineage>
        <taxon>Eukaryota</taxon>
        <taxon>Fungi</taxon>
        <taxon>Dikarya</taxon>
        <taxon>Ascomycota</taxon>
        <taxon>Pezizomycotina</taxon>
        <taxon>Sordariomycetes</taxon>
        <taxon>Sordariomycetidae</taxon>
        <taxon>Magnaporthales</taxon>
        <taxon>Magnaporthaceae</taxon>
        <taxon>Gaeumannomyces</taxon>
    </lineage>
</organism>
<dbReference type="CDD" id="cd00035">
    <property type="entry name" value="ChtBD1"/>
    <property type="match status" value="1"/>
</dbReference>
<dbReference type="InterPro" id="IPR001223">
    <property type="entry name" value="Glyco_hydro18_cat"/>
</dbReference>
<dbReference type="CDD" id="cd00118">
    <property type="entry name" value="LysM"/>
    <property type="match status" value="1"/>
</dbReference>
<reference evidence="12" key="4">
    <citation type="journal article" date="2015" name="G3 (Bethesda)">
        <title>Genome sequences of three phytopathogenic species of the Magnaporthaceae family of fungi.</title>
        <authorList>
            <person name="Okagaki L.H."/>
            <person name="Nunes C.C."/>
            <person name="Sailsbery J."/>
            <person name="Clay B."/>
            <person name="Brown D."/>
            <person name="John T."/>
            <person name="Oh Y."/>
            <person name="Young N."/>
            <person name="Fitzgerald M."/>
            <person name="Haas B.J."/>
            <person name="Zeng Q."/>
            <person name="Young S."/>
            <person name="Adiconis X."/>
            <person name="Fan L."/>
            <person name="Levin J.Z."/>
            <person name="Mitchell T.K."/>
            <person name="Okubara P.A."/>
            <person name="Farman M.L."/>
            <person name="Kohn L.M."/>
            <person name="Birren B."/>
            <person name="Ma L.-J."/>
            <person name="Dean R.A."/>
        </authorList>
    </citation>
    <scope>NUCLEOTIDE SEQUENCE</scope>
    <source>
        <strain evidence="12">R3-111a-1</strain>
    </source>
</reference>
<evidence type="ECO:0000256" key="3">
    <source>
        <dbReference type="ARBA" id="ARBA00022669"/>
    </source>
</evidence>
<dbReference type="InterPro" id="IPR011583">
    <property type="entry name" value="Chitinase_II/V-like_cat"/>
</dbReference>
<dbReference type="Gene3D" id="3.20.20.80">
    <property type="entry name" value="Glycosidases"/>
    <property type="match status" value="1"/>
</dbReference>
<dbReference type="PANTHER" id="PTHR47700:SF2">
    <property type="entry name" value="CHITINASE"/>
    <property type="match status" value="1"/>
</dbReference>
<evidence type="ECO:0000256" key="2">
    <source>
        <dbReference type="ARBA" id="ARBA00012729"/>
    </source>
</evidence>
<dbReference type="SUPFAM" id="SSF51445">
    <property type="entry name" value="(Trans)glycosidases"/>
    <property type="match status" value="1"/>
</dbReference>
<feature type="transmembrane region" description="Helical" evidence="7">
    <location>
        <begin position="1230"/>
        <end position="1249"/>
    </location>
</feature>
<evidence type="ECO:0000313" key="13">
    <source>
        <dbReference type="Proteomes" id="UP000006039"/>
    </source>
</evidence>
<dbReference type="PANTHER" id="PTHR47700">
    <property type="entry name" value="V CHITINASE, PUTATIVE (AFU_ORTHOLOGUE AFUA_6G13720)-RELATED"/>
    <property type="match status" value="1"/>
</dbReference>
<evidence type="ECO:0000259" key="9">
    <source>
        <dbReference type="PROSITE" id="PS51782"/>
    </source>
</evidence>
<dbReference type="Pfam" id="PF01476">
    <property type="entry name" value="LysM"/>
    <property type="match status" value="2"/>
</dbReference>
<dbReference type="PROSITE" id="PS51782">
    <property type="entry name" value="LYSM"/>
    <property type="match status" value="2"/>
</dbReference>
<dbReference type="EnsemblFungi" id="EJT71021">
    <property type="protein sequence ID" value="EJT71021"/>
    <property type="gene ID" value="GGTG_12042"/>
</dbReference>
<keyword evidence="7" id="KW-0812">Transmembrane</keyword>
<evidence type="ECO:0000313" key="12">
    <source>
        <dbReference type="EnsemblFungi" id="EJT71021"/>
    </source>
</evidence>
<dbReference type="RefSeq" id="XP_009228199.1">
    <property type="nucleotide sequence ID" value="XM_009229935.1"/>
</dbReference>
<dbReference type="eggNOG" id="KOG2806">
    <property type="taxonomic scope" value="Eukaryota"/>
</dbReference>
<dbReference type="InterPro" id="IPR017853">
    <property type="entry name" value="GH"/>
</dbReference>
<keyword evidence="7" id="KW-1133">Transmembrane helix</keyword>
<feature type="signal peptide" evidence="8">
    <location>
        <begin position="1"/>
        <end position="17"/>
    </location>
</feature>
<dbReference type="EC" id="3.2.1.14" evidence="2"/>
<dbReference type="SUPFAM" id="SSF54556">
    <property type="entry name" value="Chitinase insertion domain"/>
    <property type="match status" value="1"/>
</dbReference>
<dbReference type="InterPro" id="IPR029070">
    <property type="entry name" value="Chitinase_insertion_sf"/>
</dbReference>
<dbReference type="SUPFAM" id="SSF57016">
    <property type="entry name" value="Plant lectins/antimicrobial peptides"/>
    <property type="match status" value="1"/>
</dbReference>
<dbReference type="GeneID" id="20352500"/>
<gene>
    <name evidence="12" type="primary">20352500</name>
    <name evidence="11" type="ORF">GGTG_12042</name>
</gene>
<dbReference type="EMBL" id="GL385401">
    <property type="protein sequence ID" value="EJT71021.1"/>
    <property type="molecule type" value="Genomic_DNA"/>
</dbReference>
<feature type="domain" description="GH18" evidence="10">
    <location>
        <begin position="541"/>
        <end position="917"/>
    </location>
</feature>
<feature type="compositionally biased region" description="Low complexity" evidence="6">
    <location>
        <begin position="140"/>
        <end position="150"/>
    </location>
</feature>
<dbReference type="SMART" id="SM00636">
    <property type="entry name" value="Glyco_18"/>
    <property type="match status" value="1"/>
</dbReference>
<dbReference type="Gene3D" id="3.10.50.10">
    <property type="match status" value="1"/>
</dbReference>
<dbReference type="InterPro" id="IPR036779">
    <property type="entry name" value="LysM_dom_sf"/>
</dbReference>
<evidence type="ECO:0000256" key="5">
    <source>
        <dbReference type="ARBA" id="ARBA00023295"/>
    </source>
</evidence>
<reference evidence="11" key="2">
    <citation type="submission" date="2010-07" db="EMBL/GenBank/DDBJ databases">
        <authorList>
            <consortium name="The Broad Institute Genome Sequencing Platform"/>
            <consortium name="Broad Institute Genome Sequencing Center for Infectious Disease"/>
            <person name="Ma L.-J."/>
            <person name="Dead R."/>
            <person name="Young S."/>
            <person name="Zeng Q."/>
            <person name="Koehrsen M."/>
            <person name="Alvarado L."/>
            <person name="Berlin A."/>
            <person name="Chapman S.B."/>
            <person name="Chen Z."/>
            <person name="Freedman E."/>
            <person name="Gellesch M."/>
            <person name="Goldberg J."/>
            <person name="Griggs A."/>
            <person name="Gujja S."/>
            <person name="Heilman E.R."/>
            <person name="Heiman D."/>
            <person name="Hepburn T."/>
            <person name="Howarth C."/>
            <person name="Jen D."/>
            <person name="Larson L."/>
            <person name="Mehta T."/>
            <person name="Neiman D."/>
            <person name="Pearson M."/>
            <person name="Roberts A."/>
            <person name="Saif S."/>
            <person name="Shea T."/>
            <person name="Shenoy N."/>
            <person name="Sisk P."/>
            <person name="Stolte C."/>
            <person name="Sykes S."/>
            <person name="Walk T."/>
            <person name="White J."/>
            <person name="Yandava C."/>
            <person name="Haas B."/>
            <person name="Nusbaum C."/>
            <person name="Birren B."/>
        </authorList>
    </citation>
    <scope>NUCLEOTIDE SEQUENCE</scope>
    <source>
        <strain evidence="11">R3-111a-1</strain>
    </source>
</reference>
<evidence type="ECO:0000259" key="10">
    <source>
        <dbReference type="PROSITE" id="PS51910"/>
    </source>
</evidence>
<dbReference type="Pfam" id="PF00704">
    <property type="entry name" value="Glyco_hydro_18"/>
    <property type="match status" value="1"/>
</dbReference>
<dbReference type="STRING" id="644352.J3PEW3"/>
<reference evidence="12" key="5">
    <citation type="submission" date="2018-04" db="UniProtKB">
        <authorList>
            <consortium name="EnsemblFungi"/>
        </authorList>
    </citation>
    <scope>IDENTIFICATION</scope>
    <source>
        <strain evidence="12">R3-111a-1</strain>
    </source>
</reference>
<dbReference type="CDD" id="cd02878">
    <property type="entry name" value="GH18_zymocin_alpha"/>
    <property type="match status" value="1"/>
</dbReference>
<sequence length="1372" mass="149387">MRLIALPAALLALRVVAQDNDVLDAPLEGVDDGTNYYQQLHPCPQACDGTPSSNWMMYSSWERFAICEEPMLLSFALFNPVPDPETPTKITTCTAGNANSRVNGLYNGTAAGRTSPPADTFRTHRRSGSLLKRQSPTGCEEASARSSAAENKVSLQLATTGTDHELDSKRSGAAATALKTLQNHFDSGDSPCEETVMFSYHQGVVAGVYIGASFGRATVASVAKPLLDQIASGKATTAAAQLCGAPDRTGRHTFGLIIDLAANVTAVQNAVRSWSQAKCATGFESTTELKDVSVTEDKAGLGPFDDVPKTNGTFSNSTAPSSGLSRRADCKTIRVEAGDSCPSLASRCGISAADFARYNSNPSDICSSESSPLPGMSVCCSSGELPQVMRVMAADGTCAAHQVKLGDICDNLARQYNVKVSDIEKWNEGQTWGWYGCNKLIKDAYICVGEGSPPMPAKQKGAVCGPTKENATGPDPGKALKDMYPCPLNACCNVWGQCGISGDFCTEKNSTTGNPGTSGLQNGCVSSCGMEITNVDKPSSFGRIGYYETWNFNRKCLWQHVENANTDGTYTIIHWAFAEINTKDWTVKITDPYKQWDKFKEFNLGGAKKVISFGGWGYSTEPGTYDILRQATLPANRNTFATNVAKFLKDEGLDGADFDWEYPSNTDIPGAEGKPEDTGNYYKFLQTMRDKLSGTGRTLSIAAPASFWYLKPFPIKQMAGVLDYIVFMTYDLHGQWDAGNQYAIDGCPAGNCVRSHVNLTETTYTLAMITKAGVKTSKIYVGESSYARTFKLSQPGCRGPMCTFLGDRLNSPAAKGRCTDTGGYISNAEINEMINGKTTSIVTWHDAGSNSDMIIHGFTEWGAYMTPTTKDTRRQHWTGVGFRGTIDWAVDLQAFTGDEIRDPEMEDNDANEGLPEKLPKCKDGPFESIEHVTAYPPGLIPNHCVPVYIAEVLARDIKKAMDDYDDLMEDGYNKKFNTYADAVAQGGNSAVRSFMYDNGNKYFSCTVKQPNTCCKSCLVHNPGKNNEECRYCDDKYCGGWSIGCDTLPRPPPSCKMETTWFDVSPECPPDYSKRAGKEPATGYGQSIDWKLKEDKRALFWADLFTSVGIEEKNIKWQDVKRRECLLPREDEMCRNMNYDRNFPVTQDYDKDDVLNPKDVVEKAYKELQGFVSDMPKAVEQMQNNVYSGSAFDFVDAVSMPIFMVQEAVGAIKEISDTVDKWEEDKRKNTILLFLSAIFFFVPVLGQLAGTIASLANVARIIAMIGAAGTVALDIYSVVDSNGNDPMAIFGLVLAPLAIFDAVAVARAASRARNMNQLEIKKLGKGVVGKVSTIKKVTAPFCTFKPSKRSVFPVGALPMSGALNVNPFGSLSL</sequence>
<dbReference type="HOGENOM" id="CLU_001482_0_0_1"/>
<keyword evidence="13" id="KW-1185">Reference proteome</keyword>
<dbReference type="OrthoDB" id="73875at2759"/>
<reference evidence="11" key="3">
    <citation type="submission" date="2010-09" db="EMBL/GenBank/DDBJ databases">
        <title>Annotation of Gaeumannomyces graminis var. tritici R3-111a-1.</title>
        <authorList>
            <consortium name="The Broad Institute Genome Sequencing Platform"/>
            <person name="Ma L.-J."/>
            <person name="Dead R."/>
            <person name="Young S.K."/>
            <person name="Zeng Q."/>
            <person name="Gargeya S."/>
            <person name="Fitzgerald M."/>
            <person name="Haas B."/>
            <person name="Abouelleil A."/>
            <person name="Alvarado L."/>
            <person name="Arachchi H.M."/>
            <person name="Berlin A."/>
            <person name="Brown A."/>
            <person name="Chapman S.B."/>
            <person name="Chen Z."/>
            <person name="Dunbar C."/>
            <person name="Freedman E."/>
            <person name="Gearin G."/>
            <person name="Gellesch M."/>
            <person name="Goldberg J."/>
            <person name="Griggs A."/>
            <person name="Gujja S."/>
            <person name="Heiman D."/>
            <person name="Howarth C."/>
            <person name="Larson L."/>
            <person name="Lui A."/>
            <person name="MacDonald P.J.P."/>
            <person name="Mehta T."/>
            <person name="Montmayeur A."/>
            <person name="Murphy C."/>
            <person name="Neiman D."/>
            <person name="Pearson M."/>
            <person name="Priest M."/>
            <person name="Roberts A."/>
            <person name="Saif S."/>
            <person name="Shea T."/>
            <person name="Shenoy N."/>
            <person name="Sisk P."/>
            <person name="Stolte C."/>
            <person name="Sykes S."/>
            <person name="Yandava C."/>
            <person name="Wortman J."/>
            <person name="Nusbaum C."/>
            <person name="Birren B."/>
        </authorList>
    </citation>
    <scope>NUCLEOTIDE SEQUENCE</scope>
    <source>
        <strain evidence="11">R3-111a-1</strain>
    </source>
</reference>
<feature type="region of interest" description="Disordered" evidence="6">
    <location>
        <begin position="110"/>
        <end position="153"/>
    </location>
</feature>
<dbReference type="Proteomes" id="UP000006039">
    <property type="component" value="Unassembled WGS sequence"/>
</dbReference>
<reference evidence="13" key="1">
    <citation type="submission" date="2010-07" db="EMBL/GenBank/DDBJ databases">
        <title>The genome sequence of Gaeumannomyces graminis var. tritici strain R3-111a-1.</title>
        <authorList>
            <consortium name="The Broad Institute Genome Sequencing Platform"/>
            <person name="Ma L.-J."/>
            <person name="Dead R."/>
            <person name="Young S."/>
            <person name="Zeng Q."/>
            <person name="Koehrsen M."/>
            <person name="Alvarado L."/>
            <person name="Berlin A."/>
            <person name="Chapman S.B."/>
            <person name="Chen Z."/>
            <person name="Freedman E."/>
            <person name="Gellesch M."/>
            <person name="Goldberg J."/>
            <person name="Griggs A."/>
            <person name="Gujja S."/>
            <person name="Heilman E.R."/>
            <person name="Heiman D."/>
            <person name="Hepburn T."/>
            <person name="Howarth C."/>
            <person name="Jen D."/>
            <person name="Larson L."/>
            <person name="Mehta T."/>
            <person name="Neiman D."/>
            <person name="Pearson M."/>
            <person name="Roberts A."/>
            <person name="Saif S."/>
            <person name="Shea T."/>
            <person name="Shenoy N."/>
            <person name="Sisk P."/>
            <person name="Stolte C."/>
            <person name="Sykes S."/>
            <person name="Walk T."/>
            <person name="White J."/>
            <person name="Yandava C."/>
            <person name="Haas B."/>
            <person name="Nusbaum C."/>
            <person name="Birren B."/>
        </authorList>
    </citation>
    <scope>NUCLEOTIDE SEQUENCE [LARGE SCALE GENOMIC DNA]</scope>
    <source>
        <strain evidence="13">R3-111a-1</strain>
    </source>
</reference>
<keyword evidence="7" id="KW-0472">Membrane</keyword>
<dbReference type="GO" id="GO:0008843">
    <property type="term" value="F:endochitinase activity"/>
    <property type="evidence" value="ECO:0007669"/>
    <property type="project" value="UniProtKB-EC"/>
</dbReference>
<evidence type="ECO:0000256" key="6">
    <source>
        <dbReference type="SAM" id="MobiDB-lite"/>
    </source>
</evidence>
<dbReference type="VEuPathDB" id="FungiDB:GGTG_12042"/>
<comment type="similarity">
    <text evidence="1">Belongs to the glycosyl hydrolase 18 family. Chitinase class V subfamily.</text>
</comment>
<evidence type="ECO:0000256" key="8">
    <source>
        <dbReference type="SAM" id="SignalP"/>
    </source>
</evidence>
<evidence type="ECO:0000256" key="1">
    <source>
        <dbReference type="ARBA" id="ARBA00008682"/>
    </source>
</evidence>
<dbReference type="InterPro" id="IPR018392">
    <property type="entry name" value="LysM"/>
</dbReference>
<dbReference type="InterPro" id="IPR036861">
    <property type="entry name" value="Endochitinase-like_sf"/>
</dbReference>
<feature type="transmembrane region" description="Helical" evidence="7">
    <location>
        <begin position="1256"/>
        <end position="1275"/>
    </location>
</feature>